<dbReference type="NCBIfam" id="NF001664">
    <property type="entry name" value="PRK00431.1-6"/>
    <property type="match status" value="1"/>
</dbReference>
<dbReference type="SMART" id="SM00506">
    <property type="entry name" value="A1pp"/>
    <property type="match status" value="1"/>
</dbReference>
<accession>A0A644TUR5</accession>
<feature type="domain" description="Macro" evidence="1">
    <location>
        <begin position="1"/>
        <end position="184"/>
    </location>
</feature>
<dbReference type="SUPFAM" id="SSF52949">
    <property type="entry name" value="Macro domain-like"/>
    <property type="match status" value="1"/>
</dbReference>
<organism evidence="2">
    <name type="scientific">bioreactor metagenome</name>
    <dbReference type="NCBI Taxonomy" id="1076179"/>
    <lineage>
        <taxon>unclassified sequences</taxon>
        <taxon>metagenomes</taxon>
        <taxon>ecological metagenomes</taxon>
    </lineage>
</organism>
<dbReference type="AlphaFoldDB" id="A0A644TUR5"/>
<dbReference type="PANTHER" id="PTHR11106:SF27">
    <property type="entry name" value="MACRO DOMAIN-CONTAINING PROTEIN"/>
    <property type="match status" value="1"/>
</dbReference>
<protein>
    <submittedName>
        <fullName evidence="2">O-acetyl-ADP-ribose deacetylase</fullName>
        <ecNumber evidence="2">3.5.1.-</ecNumber>
    </submittedName>
</protein>
<dbReference type="InterPro" id="IPR043472">
    <property type="entry name" value="Macro_dom-like"/>
</dbReference>
<dbReference type="Gene3D" id="3.40.220.10">
    <property type="entry name" value="Leucine Aminopeptidase, subunit E, domain 1"/>
    <property type="match status" value="1"/>
</dbReference>
<dbReference type="PROSITE" id="PS51154">
    <property type="entry name" value="MACRO"/>
    <property type="match status" value="1"/>
</dbReference>
<evidence type="ECO:0000313" key="2">
    <source>
        <dbReference type="EMBL" id="MPL70674.1"/>
    </source>
</evidence>
<dbReference type="EMBL" id="VSSQ01000054">
    <property type="protein sequence ID" value="MPL70674.1"/>
    <property type="molecule type" value="Genomic_DNA"/>
</dbReference>
<comment type="caution">
    <text evidence="2">The sequence shown here is derived from an EMBL/GenBank/DDBJ whole genome shotgun (WGS) entry which is preliminary data.</text>
</comment>
<keyword evidence="2" id="KW-0378">Hydrolase</keyword>
<dbReference type="InterPro" id="IPR002589">
    <property type="entry name" value="Macro_dom"/>
</dbReference>
<dbReference type="Pfam" id="PF01661">
    <property type="entry name" value="Macro"/>
    <property type="match status" value="1"/>
</dbReference>
<reference evidence="2" key="1">
    <citation type="submission" date="2019-08" db="EMBL/GenBank/DDBJ databases">
        <authorList>
            <person name="Kucharzyk K."/>
            <person name="Murdoch R.W."/>
            <person name="Higgins S."/>
            <person name="Loffler F."/>
        </authorList>
    </citation>
    <scope>NUCLEOTIDE SEQUENCE</scope>
</reference>
<dbReference type="PANTHER" id="PTHR11106">
    <property type="entry name" value="GANGLIOSIDE INDUCED DIFFERENTIATION ASSOCIATED PROTEIN 2-RELATED"/>
    <property type="match status" value="1"/>
</dbReference>
<sequence>MKSLGEYLGGRLIVDTGDITEFSGGGIVNAANSGLLGGGGVDGAIHRAAGPSLLAECKALRAGPLPGGLPAGKAVATGAGRLGVVHVIHTVGPVWKGGGQGEPELLASCYRESLVLAAGLGLDSIAFPAISTGVYGYPKHLADQVVFDTISRYVLVNDAPSYIHLVFFSEPDARLFMATSGILGVS</sequence>
<gene>
    <name evidence="2" type="primary">ymdB_8</name>
    <name evidence="2" type="ORF">SDC9_16434</name>
</gene>
<dbReference type="GO" id="GO:0016787">
    <property type="term" value="F:hydrolase activity"/>
    <property type="evidence" value="ECO:0007669"/>
    <property type="project" value="UniProtKB-KW"/>
</dbReference>
<dbReference type="EC" id="3.5.1.-" evidence="2"/>
<name>A0A644TUR5_9ZZZZ</name>
<proteinExistence type="predicted"/>
<evidence type="ECO:0000259" key="1">
    <source>
        <dbReference type="PROSITE" id="PS51154"/>
    </source>
</evidence>